<protein>
    <recommendedName>
        <fullName evidence="4">Helix-turn-helix domain-containing protein</fullName>
    </recommendedName>
</protein>
<dbReference type="AlphaFoldDB" id="A0A1H1JWQ0"/>
<evidence type="ECO:0000256" key="1">
    <source>
        <dbReference type="SAM" id="MobiDB-lite"/>
    </source>
</evidence>
<evidence type="ECO:0008006" key="4">
    <source>
        <dbReference type="Google" id="ProtNLM"/>
    </source>
</evidence>
<accession>A0A1H1JWQ0</accession>
<feature type="region of interest" description="Disordered" evidence="1">
    <location>
        <begin position="60"/>
        <end position="83"/>
    </location>
</feature>
<proteinExistence type="predicted"/>
<dbReference type="Proteomes" id="UP000183487">
    <property type="component" value="Unassembled WGS sequence"/>
</dbReference>
<sequence>MKQRPRIYYSETQKALMWDRWRKGDTIHQIAKLFDRGHSSIQRILSENGDIQLLQRHRAPQASTLAEPEQTARSSCRTYARPV</sequence>
<evidence type="ECO:0000313" key="2">
    <source>
        <dbReference type="EMBL" id="SDR54463.1"/>
    </source>
</evidence>
<reference evidence="3" key="1">
    <citation type="submission" date="2016-10" db="EMBL/GenBank/DDBJ databases">
        <authorList>
            <person name="Varghese N."/>
        </authorList>
    </citation>
    <scope>NUCLEOTIDE SEQUENCE [LARGE SCALE GENOMIC DNA]</scope>
    <source>
        <strain evidence="3">GAS106B</strain>
    </source>
</reference>
<keyword evidence="3" id="KW-1185">Reference proteome</keyword>
<evidence type="ECO:0000313" key="3">
    <source>
        <dbReference type="Proteomes" id="UP000183487"/>
    </source>
</evidence>
<organism evidence="2 3">
    <name type="scientific">Paraburkholderia fungorum</name>
    <dbReference type="NCBI Taxonomy" id="134537"/>
    <lineage>
        <taxon>Bacteria</taxon>
        <taxon>Pseudomonadati</taxon>
        <taxon>Pseudomonadota</taxon>
        <taxon>Betaproteobacteria</taxon>
        <taxon>Burkholderiales</taxon>
        <taxon>Burkholderiaceae</taxon>
        <taxon>Paraburkholderia</taxon>
    </lineage>
</organism>
<gene>
    <name evidence="2" type="ORF">SAMN05443245_7433</name>
</gene>
<name>A0A1H1JWQ0_9BURK</name>
<dbReference type="EMBL" id="FNKP01000004">
    <property type="protein sequence ID" value="SDR54463.1"/>
    <property type="molecule type" value="Genomic_DNA"/>
</dbReference>